<dbReference type="RefSeq" id="YP_009211684.1">
    <property type="nucleotide sequence ID" value="NC_028940.1"/>
</dbReference>
<protein>
    <submittedName>
        <fullName evidence="1">Uncharacterized protein</fullName>
    </submittedName>
</protein>
<proteinExistence type="predicted"/>
<organism evidence="1 2">
    <name type="scientific">Pectobacterium bacteriophage PM2</name>
    <dbReference type="NCBI Taxonomy" id="1429794"/>
    <lineage>
        <taxon>Viruses</taxon>
        <taxon>Duplodnaviria</taxon>
        <taxon>Heunggongvirae</taxon>
        <taxon>Uroviricota</taxon>
        <taxon>Caudoviricetes</taxon>
        <taxon>Pantevenvirales</taxon>
        <taxon>Straboviridae</taxon>
        <taxon>Tevenvirinae</taxon>
        <taxon>Mosugukvirus</taxon>
        <taxon>Mosugukvirus pm2</taxon>
    </lineage>
</organism>
<name>A0A0A0Q2H9_9CAUD</name>
<evidence type="ECO:0000313" key="1">
    <source>
        <dbReference type="EMBL" id="AHY25225.1"/>
    </source>
</evidence>
<dbReference type="EMBL" id="KF835987">
    <property type="protein sequence ID" value="AHY25225.1"/>
    <property type="molecule type" value="Genomic_DNA"/>
</dbReference>
<evidence type="ECO:0000313" key="2">
    <source>
        <dbReference type="Proteomes" id="UP000030739"/>
    </source>
</evidence>
<reference evidence="1 2" key="1">
    <citation type="journal article" date="2015" name="Plant Pathol. J.">
        <title>Isolation and Genomic Characterization of the T4-Like Bacteriophage PM2 Infecting Pectobacterium carotovorum subsp. carotovorum.</title>
        <authorList>
            <person name="Lim J.A."/>
            <person name="Lee D.H."/>
            <person name="Heu S."/>
        </authorList>
    </citation>
    <scope>NUCLEOTIDE SEQUENCE [LARGE SCALE GENOMIC DNA]</scope>
</reference>
<dbReference type="KEGG" id="vg:26638156"/>
<dbReference type="Proteomes" id="UP000030739">
    <property type="component" value="Segment"/>
</dbReference>
<dbReference type="OrthoDB" id="25637at10239"/>
<dbReference type="GeneID" id="26638156"/>
<sequence>MEFRNFGGTDSCCDSLYDNENYDTPFMVETDYGERYLVTLTWEQGRCCNYRFIHGADSCNYTNADVIWPEQITKVEKR</sequence>
<gene>
    <name evidence="1" type="ORF">PM2_263</name>
</gene>
<keyword evidence="2" id="KW-1185">Reference proteome</keyword>
<accession>A0A0A0Q2H9</accession>